<name>A0A326S0H8_9BACT</name>
<dbReference type="RefSeq" id="WP_111391194.1">
    <property type="nucleotide sequence ID" value="NZ_JBJINY010000047.1"/>
</dbReference>
<dbReference type="Pfam" id="PF13580">
    <property type="entry name" value="SIS_2"/>
    <property type="match status" value="1"/>
</dbReference>
<organism evidence="2 3">
    <name type="scientific">Algoriphagus aquaeductus</name>
    <dbReference type="NCBI Taxonomy" id="475299"/>
    <lineage>
        <taxon>Bacteria</taxon>
        <taxon>Pseudomonadati</taxon>
        <taxon>Bacteroidota</taxon>
        <taxon>Cytophagia</taxon>
        <taxon>Cytophagales</taxon>
        <taxon>Cyclobacteriaceae</taxon>
        <taxon>Algoriphagus</taxon>
    </lineage>
</organism>
<reference evidence="2 3" key="1">
    <citation type="submission" date="2018-06" db="EMBL/GenBank/DDBJ databases">
        <title>Genomic Encyclopedia of Archaeal and Bacterial Type Strains, Phase II (KMG-II): from individual species to whole genera.</title>
        <authorList>
            <person name="Goeker M."/>
        </authorList>
    </citation>
    <scope>NUCLEOTIDE SEQUENCE [LARGE SCALE GENOMIC DNA]</scope>
    <source>
        <strain evidence="2 3">T4</strain>
    </source>
</reference>
<dbReference type="PANTHER" id="PTHR30390:SF7">
    <property type="entry name" value="PHOSPHOHEPTOSE ISOMERASE"/>
    <property type="match status" value="1"/>
</dbReference>
<dbReference type="NCBIfam" id="NF002805">
    <property type="entry name" value="PRK02947.1"/>
    <property type="match status" value="1"/>
</dbReference>
<dbReference type="OrthoDB" id="9805185at2"/>
<proteinExistence type="predicted"/>
<feature type="domain" description="SIS" evidence="1">
    <location>
        <begin position="34"/>
        <end position="217"/>
    </location>
</feature>
<dbReference type="InterPro" id="IPR001347">
    <property type="entry name" value="SIS_dom"/>
</dbReference>
<evidence type="ECO:0000259" key="1">
    <source>
        <dbReference type="PROSITE" id="PS51464"/>
    </source>
</evidence>
<dbReference type="PROSITE" id="PS51464">
    <property type="entry name" value="SIS"/>
    <property type="match status" value="1"/>
</dbReference>
<evidence type="ECO:0000313" key="2">
    <source>
        <dbReference type="EMBL" id="PZV87523.1"/>
    </source>
</evidence>
<dbReference type="CDD" id="cd05013">
    <property type="entry name" value="SIS_RpiR"/>
    <property type="match status" value="1"/>
</dbReference>
<protein>
    <submittedName>
        <fullName evidence="2">Putative phosphosugar-binding protein</fullName>
    </submittedName>
</protein>
<dbReference type="PANTHER" id="PTHR30390">
    <property type="entry name" value="SEDOHEPTULOSE 7-PHOSPHATE ISOMERASE / DNAA INITIATOR-ASSOCIATING FACTOR FOR REPLICATION INITIATION"/>
    <property type="match status" value="1"/>
</dbReference>
<dbReference type="Proteomes" id="UP000248917">
    <property type="component" value="Unassembled WGS sequence"/>
</dbReference>
<dbReference type="InterPro" id="IPR046348">
    <property type="entry name" value="SIS_dom_sf"/>
</dbReference>
<keyword evidence="3" id="KW-1185">Reference proteome</keyword>
<evidence type="ECO:0000313" key="3">
    <source>
        <dbReference type="Proteomes" id="UP000248917"/>
    </source>
</evidence>
<dbReference type="EMBL" id="QKTX01000001">
    <property type="protein sequence ID" value="PZV87523.1"/>
    <property type="molecule type" value="Genomic_DNA"/>
</dbReference>
<gene>
    <name evidence="2" type="ORF">CLV31_101400</name>
</gene>
<dbReference type="SUPFAM" id="SSF53697">
    <property type="entry name" value="SIS domain"/>
    <property type="match status" value="1"/>
</dbReference>
<dbReference type="GO" id="GO:1901135">
    <property type="term" value="P:carbohydrate derivative metabolic process"/>
    <property type="evidence" value="ECO:0007669"/>
    <property type="project" value="InterPro"/>
</dbReference>
<accession>A0A326S0H8</accession>
<dbReference type="GO" id="GO:0097367">
    <property type="term" value="F:carbohydrate derivative binding"/>
    <property type="evidence" value="ECO:0007669"/>
    <property type="project" value="InterPro"/>
</dbReference>
<comment type="caution">
    <text evidence="2">The sequence shown here is derived from an EMBL/GenBank/DDBJ whole genome shotgun (WGS) entry which is preliminary data.</text>
</comment>
<dbReference type="InterPro" id="IPR035472">
    <property type="entry name" value="RpiR-like_SIS"/>
</dbReference>
<sequence length="246" mass="27093">MNSEPYKRYREAIFEKLQKAFRQEKEILLSAKWIANALKKEGWIYTSGTGHSHMFAEEIFYRAGGFARVQPILDPALMLHEDASGSTEVERREGYAQTLLSPFPIGPNDVFIISSNSGRNPVSIEMAQIAKEKGAKVIVLTNYQHSKSVDSRHSSGMKLFQVCDLFLDNFGDIGDAAIAFEGLEGKVGATSTVIGAALLQAIMVQAVGLILEEGIKPEVFISSNSDSGEVHNEALLSKYKHEVKIL</sequence>
<dbReference type="InterPro" id="IPR050099">
    <property type="entry name" value="SIS_GmhA/DiaA_subfam"/>
</dbReference>
<dbReference type="Gene3D" id="3.40.50.10490">
    <property type="entry name" value="Glucose-6-phosphate isomerase like protein, domain 1"/>
    <property type="match status" value="1"/>
</dbReference>
<dbReference type="AlphaFoldDB" id="A0A326S0H8"/>